<accession>C7N0B4</accession>
<keyword evidence="3" id="KW-0804">Transcription</keyword>
<dbReference type="Gene3D" id="3.40.1410.10">
    <property type="entry name" value="Chorismate lyase-like"/>
    <property type="match status" value="1"/>
</dbReference>
<dbReference type="InterPro" id="IPR050679">
    <property type="entry name" value="Bact_HTH_transcr_reg"/>
</dbReference>
<organism evidence="5 6">
    <name type="scientific">Saccharomonospora viridis (strain ATCC 15386 / DSM 43017 / JCM 3036 / CCUG 5913 / NBRC 12207 / NCIMB 9602 / P101)</name>
    <name type="common">Thermoactinomyces viridis</name>
    <dbReference type="NCBI Taxonomy" id="471857"/>
    <lineage>
        <taxon>Bacteria</taxon>
        <taxon>Bacillati</taxon>
        <taxon>Actinomycetota</taxon>
        <taxon>Actinomycetes</taxon>
        <taxon>Pseudonocardiales</taxon>
        <taxon>Pseudonocardiaceae</taxon>
        <taxon>Saccharomonospora</taxon>
    </lineage>
</organism>
<dbReference type="STRING" id="471857.Svir_33520"/>
<dbReference type="KEGG" id="svi:Svir_33520"/>
<keyword evidence="6" id="KW-1185">Reference proteome</keyword>
<dbReference type="eggNOG" id="COG2188">
    <property type="taxonomic scope" value="Bacteria"/>
</dbReference>
<evidence type="ECO:0000256" key="2">
    <source>
        <dbReference type="ARBA" id="ARBA00023125"/>
    </source>
</evidence>
<sequence length="263" mass="29132">MNSSQSRPGGGTQLPSRRVASELRTAIASGDLPPGAKLPSERALAARYGVARNTAREAIRLLAEEGLVTAHHGKGVFVREKRRLLRFGSERYSHRLRKETGLSPYRAEVAKQGRTARVDCTSIERVRPPEDVAERLGVDPAEPSAVRRENWYYADDEPVQIGVTYIPWEIAEGSVLATSANMGKGSLYARFEELGHPITRIREEVSARMPTHEEAIGLSIPDGVPVVEVLHTGIDHLDRPFEVTRFVMRADLNGLDYTMPVED</sequence>
<dbReference type="HOGENOM" id="CLU_063236_8_1_11"/>
<evidence type="ECO:0000259" key="4">
    <source>
        <dbReference type="PROSITE" id="PS50949"/>
    </source>
</evidence>
<dbReference type="PANTHER" id="PTHR44846">
    <property type="entry name" value="MANNOSYL-D-GLYCERATE TRANSPORT/METABOLISM SYSTEM REPRESSOR MNGR-RELATED"/>
    <property type="match status" value="1"/>
</dbReference>
<evidence type="ECO:0000313" key="6">
    <source>
        <dbReference type="Proteomes" id="UP000000841"/>
    </source>
</evidence>
<dbReference type="InterPro" id="IPR000524">
    <property type="entry name" value="Tscrpt_reg_HTH_GntR"/>
</dbReference>
<dbReference type="GO" id="GO:0003700">
    <property type="term" value="F:DNA-binding transcription factor activity"/>
    <property type="evidence" value="ECO:0007669"/>
    <property type="project" value="InterPro"/>
</dbReference>
<feature type="domain" description="HTH gntR-type" evidence="4">
    <location>
        <begin position="13"/>
        <end position="81"/>
    </location>
</feature>
<reference evidence="5 6" key="1">
    <citation type="journal article" date="2009" name="Stand. Genomic Sci.">
        <title>Complete genome sequence of Saccharomonospora viridis type strain (P101).</title>
        <authorList>
            <person name="Pati A."/>
            <person name="Sikorski J."/>
            <person name="Nolan M."/>
            <person name="Lapidus A."/>
            <person name="Copeland A."/>
            <person name="Glavina Del Rio T."/>
            <person name="Lucas S."/>
            <person name="Chen F."/>
            <person name="Tice H."/>
            <person name="Pitluck S."/>
            <person name="Cheng J.F."/>
            <person name="Chertkov O."/>
            <person name="Brettin T."/>
            <person name="Han C."/>
            <person name="Detter J.C."/>
            <person name="Kuske C."/>
            <person name="Bruce D."/>
            <person name="Goodwin L."/>
            <person name="Chain P."/>
            <person name="D'haeseleer P."/>
            <person name="Chen A."/>
            <person name="Palaniappan K."/>
            <person name="Ivanova N."/>
            <person name="Mavromatis K."/>
            <person name="Mikhailova N."/>
            <person name="Rohde M."/>
            <person name="Tindall B.J."/>
            <person name="Goker M."/>
            <person name="Bristow J."/>
            <person name="Eisen J.A."/>
            <person name="Markowitz V."/>
            <person name="Hugenholtz P."/>
            <person name="Kyrpides N.C."/>
            <person name="Klenk H.P."/>
        </authorList>
    </citation>
    <scope>NUCLEOTIDE SEQUENCE [LARGE SCALE GENOMIC DNA]</scope>
    <source>
        <strain evidence="6">ATCC 15386 / DSM 43017 / JCM 3036 / NBRC 12207 / P101</strain>
    </source>
</reference>
<protein>
    <submittedName>
        <fullName evidence="5">Transcriptional regulator</fullName>
    </submittedName>
</protein>
<dbReference type="Gene3D" id="1.10.10.10">
    <property type="entry name" value="Winged helix-like DNA-binding domain superfamily/Winged helix DNA-binding domain"/>
    <property type="match status" value="1"/>
</dbReference>
<dbReference type="EMBL" id="CP001683">
    <property type="protein sequence ID" value="ACU98316.1"/>
    <property type="molecule type" value="Genomic_DNA"/>
</dbReference>
<dbReference type="InterPro" id="IPR036388">
    <property type="entry name" value="WH-like_DNA-bd_sf"/>
</dbReference>
<keyword evidence="2" id="KW-0238">DNA-binding</keyword>
<dbReference type="Proteomes" id="UP000000841">
    <property type="component" value="Chromosome"/>
</dbReference>
<dbReference type="Pfam" id="PF00392">
    <property type="entry name" value="GntR"/>
    <property type="match status" value="1"/>
</dbReference>
<dbReference type="RefSeq" id="WP_015787626.1">
    <property type="nucleotide sequence ID" value="NC_013159.1"/>
</dbReference>
<dbReference type="PROSITE" id="PS50949">
    <property type="entry name" value="HTH_GNTR"/>
    <property type="match status" value="1"/>
</dbReference>
<evidence type="ECO:0000313" key="5">
    <source>
        <dbReference type="EMBL" id="ACU98316.1"/>
    </source>
</evidence>
<dbReference type="InterPro" id="IPR028978">
    <property type="entry name" value="Chorismate_lyase_/UTRA_dom_sf"/>
</dbReference>
<keyword evidence="1" id="KW-0805">Transcription regulation</keyword>
<dbReference type="SUPFAM" id="SSF46785">
    <property type="entry name" value="Winged helix' DNA-binding domain"/>
    <property type="match status" value="1"/>
</dbReference>
<dbReference type="GO" id="GO:0045892">
    <property type="term" value="P:negative regulation of DNA-templated transcription"/>
    <property type="evidence" value="ECO:0007669"/>
    <property type="project" value="TreeGrafter"/>
</dbReference>
<evidence type="ECO:0000256" key="1">
    <source>
        <dbReference type="ARBA" id="ARBA00023015"/>
    </source>
</evidence>
<dbReference type="SUPFAM" id="SSF64288">
    <property type="entry name" value="Chorismate lyase-like"/>
    <property type="match status" value="1"/>
</dbReference>
<dbReference type="CDD" id="cd07377">
    <property type="entry name" value="WHTH_GntR"/>
    <property type="match status" value="1"/>
</dbReference>
<dbReference type="SMART" id="SM00345">
    <property type="entry name" value="HTH_GNTR"/>
    <property type="match status" value="1"/>
</dbReference>
<dbReference type="InterPro" id="IPR036390">
    <property type="entry name" value="WH_DNA-bd_sf"/>
</dbReference>
<dbReference type="SMART" id="SM00866">
    <property type="entry name" value="UTRA"/>
    <property type="match status" value="1"/>
</dbReference>
<name>C7N0B4_SACVD</name>
<dbReference type="PANTHER" id="PTHR44846:SF17">
    <property type="entry name" value="GNTR-FAMILY TRANSCRIPTIONAL REGULATOR"/>
    <property type="match status" value="1"/>
</dbReference>
<gene>
    <name evidence="5" type="ordered locus">Svir_33520</name>
</gene>
<proteinExistence type="predicted"/>
<dbReference type="GO" id="GO:0003677">
    <property type="term" value="F:DNA binding"/>
    <property type="evidence" value="ECO:0007669"/>
    <property type="project" value="UniProtKB-KW"/>
</dbReference>
<dbReference type="AlphaFoldDB" id="C7N0B4"/>
<evidence type="ECO:0000256" key="3">
    <source>
        <dbReference type="ARBA" id="ARBA00023163"/>
    </source>
</evidence>
<dbReference type="Pfam" id="PF07702">
    <property type="entry name" value="UTRA"/>
    <property type="match status" value="1"/>
</dbReference>
<dbReference type="InterPro" id="IPR011663">
    <property type="entry name" value="UTRA"/>
</dbReference>
<dbReference type="PRINTS" id="PR00035">
    <property type="entry name" value="HTHGNTR"/>
</dbReference>